<dbReference type="GO" id="GO:0019825">
    <property type="term" value="F:oxygen binding"/>
    <property type="evidence" value="ECO:0007669"/>
    <property type="project" value="InterPro"/>
</dbReference>
<comment type="similarity">
    <text evidence="5">Belongs to the globin family.</text>
</comment>
<name>A0A4R5AL47_9ACTN</name>
<dbReference type="InterPro" id="IPR009050">
    <property type="entry name" value="Globin-like_sf"/>
</dbReference>
<evidence type="ECO:0000256" key="1">
    <source>
        <dbReference type="ARBA" id="ARBA00022617"/>
    </source>
</evidence>
<dbReference type="RefSeq" id="WP_131900756.1">
    <property type="nucleotide sequence ID" value="NZ_SMKU01000262.1"/>
</dbReference>
<evidence type="ECO:0000256" key="5">
    <source>
        <dbReference type="RuleBase" id="RU000356"/>
    </source>
</evidence>
<keyword evidence="3" id="KW-0479">Metal-binding</keyword>
<dbReference type="InterPro" id="IPR012292">
    <property type="entry name" value="Globin/Proto"/>
</dbReference>
<dbReference type="GO" id="GO:0071949">
    <property type="term" value="F:FAD binding"/>
    <property type="evidence" value="ECO:0007669"/>
    <property type="project" value="TreeGrafter"/>
</dbReference>
<dbReference type="GO" id="GO:0046210">
    <property type="term" value="P:nitric oxide catabolic process"/>
    <property type="evidence" value="ECO:0007669"/>
    <property type="project" value="TreeGrafter"/>
</dbReference>
<dbReference type="Gene3D" id="1.10.490.10">
    <property type="entry name" value="Globins"/>
    <property type="match status" value="1"/>
</dbReference>
<keyword evidence="2 5" id="KW-0561">Oxygen transport</keyword>
<dbReference type="EMBL" id="SMKU01000262">
    <property type="protein sequence ID" value="TDD73323.1"/>
    <property type="molecule type" value="Genomic_DNA"/>
</dbReference>
<evidence type="ECO:0000313" key="8">
    <source>
        <dbReference type="Proteomes" id="UP000294513"/>
    </source>
</evidence>
<dbReference type="SUPFAM" id="SSF46458">
    <property type="entry name" value="Globin-like"/>
    <property type="match status" value="1"/>
</dbReference>
<dbReference type="OrthoDB" id="3213438at2"/>
<keyword evidence="4" id="KW-0408">Iron</keyword>
<evidence type="ECO:0000259" key="6">
    <source>
        <dbReference type="PROSITE" id="PS01033"/>
    </source>
</evidence>
<keyword evidence="5" id="KW-0813">Transport</keyword>
<evidence type="ECO:0000313" key="7">
    <source>
        <dbReference type="EMBL" id="TDD73323.1"/>
    </source>
</evidence>
<reference evidence="7 8" key="1">
    <citation type="submission" date="2019-03" db="EMBL/GenBank/DDBJ databases">
        <title>Draft genome sequences of novel Actinobacteria.</title>
        <authorList>
            <person name="Sahin N."/>
            <person name="Ay H."/>
            <person name="Saygin H."/>
        </authorList>
    </citation>
    <scope>NUCLEOTIDE SEQUENCE [LARGE SCALE GENOMIC DNA]</scope>
    <source>
        <strain evidence="7 8">H3C3</strain>
    </source>
</reference>
<dbReference type="GO" id="GO:0008941">
    <property type="term" value="F:nitric oxide dioxygenase NAD(P)H activity"/>
    <property type="evidence" value="ECO:0007669"/>
    <property type="project" value="TreeGrafter"/>
</dbReference>
<dbReference type="InterPro" id="IPR000971">
    <property type="entry name" value="Globin"/>
</dbReference>
<organism evidence="7 8">
    <name type="scientific">Actinomadura rubrisoli</name>
    <dbReference type="NCBI Taxonomy" id="2530368"/>
    <lineage>
        <taxon>Bacteria</taxon>
        <taxon>Bacillati</taxon>
        <taxon>Actinomycetota</taxon>
        <taxon>Actinomycetes</taxon>
        <taxon>Streptosporangiales</taxon>
        <taxon>Thermomonosporaceae</taxon>
        <taxon>Actinomadura</taxon>
    </lineage>
</organism>
<dbReference type="GO" id="GO:0071500">
    <property type="term" value="P:cellular response to nitrosative stress"/>
    <property type="evidence" value="ECO:0007669"/>
    <property type="project" value="TreeGrafter"/>
</dbReference>
<dbReference type="PANTHER" id="PTHR43396">
    <property type="entry name" value="FLAVOHEMOPROTEIN"/>
    <property type="match status" value="1"/>
</dbReference>
<dbReference type="GO" id="GO:0005344">
    <property type="term" value="F:oxygen carrier activity"/>
    <property type="evidence" value="ECO:0007669"/>
    <property type="project" value="UniProtKB-KW"/>
</dbReference>
<sequence>MDSLRLKRNFALVSANGKEVAEFFYADLFGREPQLRRLFPVAMTRQHEKLLAALSHIVPMIDDTARLVPYLRELGRRHGGFGVAREHYPQVGASLLATLAFFSGPEWDDDLERDWQEAYGLVSEIMSEAAAETVF</sequence>
<proteinExistence type="inferred from homology"/>
<evidence type="ECO:0000256" key="3">
    <source>
        <dbReference type="ARBA" id="ARBA00022723"/>
    </source>
</evidence>
<comment type="caution">
    <text evidence="7">The sequence shown here is derived from an EMBL/GenBank/DDBJ whole genome shotgun (WGS) entry which is preliminary data.</text>
</comment>
<dbReference type="GO" id="GO:0020037">
    <property type="term" value="F:heme binding"/>
    <property type="evidence" value="ECO:0007669"/>
    <property type="project" value="InterPro"/>
</dbReference>
<protein>
    <recommendedName>
        <fullName evidence="6">Globin domain-containing protein</fullName>
    </recommendedName>
</protein>
<keyword evidence="8" id="KW-1185">Reference proteome</keyword>
<dbReference type="AlphaFoldDB" id="A0A4R5AL47"/>
<accession>A0A4R5AL47</accession>
<dbReference type="GO" id="GO:0046872">
    <property type="term" value="F:metal ion binding"/>
    <property type="evidence" value="ECO:0007669"/>
    <property type="project" value="UniProtKB-KW"/>
</dbReference>
<gene>
    <name evidence="7" type="ORF">E1298_34260</name>
</gene>
<evidence type="ECO:0000256" key="2">
    <source>
        <dbReference type="ARBA" id="ARBA00022621"/>
    </source>
</evidence>
<dbReference type="PROSITE" id="PS01033">
    <property type="entry name" value="GLOBIN"/>
    <property type="match status" value="1"/>
</dbReference>
<dbReference type="Proteomes" id="UP000294513">
    <property type="component" value="Unassembled WGS sequence"/>
</dbReference>
<dbReference type="Pfam" id="PF00042">
    <property type="entry name" value="Globin"/>
    <property type="match status" value="1"/>
</dbReference>
<feature type="domain" description="Globin" evidence="6">
    <location>
        <begin position="1"/>
        <end position="131"/>
    </location>
</feature>
<dbReference type="PANTHER" id="PTHR43396:SF3">
    <property type="entry name" value="FLAVOHEMOPROTEIN"/>
    <property type="match status" value="1"/>
</dbReference>
<evidence type="ECO:0000256" key="4">
    <source>
        <dbReference type="ARBA" id="ARBA00023004"/>
    </source>
</evidence>
<keyword evidence="1 5" id="KW-0349">Heme</keyword>